<dbReference type="Proteomes" id="UP000233618">
    <property type="component" value="Unassembled WGS sequence"/>
</dbReference>
<evidence type="ECO:0000313" key="2">
    <source>
        <dbReference type="Proteomes" id="UP000233618"/>
    </source>
</evidence>
<sequence length="114" mass="13522">MKTILITLLVLLNVNSCKSDKYKLIENDDLKSAFIMNSSPTFKGYFYMGSDSDFHYFESRWDLQKDRCFKIRKTDLIVNEPFDFKADELRIDLFDNTKAIFGENIYCKLYIVDK</sequence>
<organism evidence="1 2">
    <name type="scientific">Labilibaculum manganireducens</name>
    <dbReference type="NCBI Taxonomy" id="1940525"/>
    <lineage>
        <taxon>Bacteria</taxon>
        <taxon>Pseudomonadati</taxon>
        <taxon>Bacteroidota</taxon>
        <taxon>Bacteroidia</taxon>
        <taxon>Marinilabiliales</taxon>
        <taxon>Marinifilaceae</taxon>
        <taxon>Labilibaculum</taxon>
    </lineage>
</organism>
<keyword evidence="2" id="KW-1185">Reference proteome</keyword>
<dbReference type="EMBL" id="MVDE01000014">
    <property type="protein sequence ID" value="PKQ66473.1"/>
    <property type="molecule type" value="Genomic_DNA"/>
</dbReference>
<proteinExistence type="predicted"/>
<evidence type="ECO:0000313" key="1">
    <source>
        <dbReference type="EMBL" id="PKQ66473.1"/>
    </source>
</evidence>
<protein>
    <submittedName>
        <fullName evidence="1">Uncharacterized protein</fullName>
    </submittedName>
</protein>
<dbReference type="RefSeq" id="WP_101309821.1">
    <property type="nucleotide sequence ID" value="NZ_MVDE01000014.1"/>
</dbReference>
<accession>A0A2N3I890</accession>
<gene>
    <name evidence="1" type="ORF">BZG01_10615</name>
</gene>
<dbReference type="AlphaFoldDB" id="A0A2N3I890"/>
<name>A0A2N3I890_9BACT</name>
<reference evidence="1 2" key="1">
    <citation type="journal article" date="2017" name="Front. Microbiol.">
        <title>Labilibaculum manganireducens gen. nov., sp. nov. and Labilibaculum filiforme sp. nov., Novel Bacteroidetes Isolated from Subsurface Sediments of the Baltic Sea.</title>
        <authorList>
            <person name="Vandieken V."/>
            <person name="Marshall I.P."/>
            <person name="Niemann H."/>
            <person name="Engelen B."/>
            <person name="Cypionka H."/>
        </authorList>
    </citation>
    <scope>NUCLEOTIDE SEQUENCE [LARGE SCALE GENOMIC DNA]</scope>
    <source>
        <strain evidence="1 2">59.10-2M</strain>
    </source>
</reference>
<comment type="caution">
    <text evidence="1">The sequence shown here is derived from an EMBL/GenBank/DDBJ whole genome shotgun (WGS) entry which is preliminary data.</text>
</comment>